<reference evidence="2" key="1">
    <citation type="submission" date="2013-06" db="EMBL/GenBank/DDBJ databases">
        <authorList>
            <person name="Zhao Q."/>
        </authorList>
    </citation>
    <scope>NUCLEOTIDE SEQUENCE</scope>
    <source>
        <strain evidence="2">cv. W1943</strain>
    </source>
</reference>
<keyword evidence="2" id="KW-1185">Reference proteome</keyword>
<reference evidence="1" key="2">
    <citation type="submission" date="2015-06" db="UniProtKB">
        <authorList>
            <consortium name="EnsemblPlants"/>
        </authorList>
    </citation>
    <scope>IDENTIFICATION</scope>
</reference>
<evidence type="ECO:0000313" key="1">
    <source>
        <dbReference type="EnsemblPlants" id="ORUFI10G01190.1"/>
    </source>
</evidence>
<dbReference type="HOGENOM" id="CLU_2908104_0_0_1"/>
<organism evidence="1 2">
    <name type="scientific">Oryza rufipogon</name>
    <name type="common">Brownbeard rice</name>
    <name type="synonym">Asian wild rice</name>
    <dbReference type="NCBI Taxonomy" id="4529"/>
    <lineage>
        <taxon>Eukaryota</taxon>
        <taxon>Viridiplantae</taxon>
        <taxon>Streptophyta</taxon>
        <taxon>Embryophyta</taxon>
        <taxon>Tracheophyta</taxon>
        <taxon>Spermatophyta</taxon>
        <taxon>Magnoliopsida</taxon>
        <taxon>Liliopsida</taxon>
        <taxon>Poales</taxon>
        <taxon>Poaceae</taxon>
        <taxon>BOP clade</taxon>
        <taxon>Oryzoideae</taxon>
        <taxon>Oryzeae</taxon>
        <taxon>Oryzinae</taxon>
        <taxon>Oryza</taxon>
    </lineage>
</organism>
<protein>
    <submittedName>
        <fullName evidence="1">Uncharacterized protein</fullName>
    </submittedName>
</protein>
<evidence type="ECO:0000313" key="2">
    <source>
        <dbReference type="Proteomes" id="UP000008022"/>
    </source>
</evidence>
<sequence>MPSLNHQYIHAWRARARFPALAARCAWAVPPTSRRLTRPRLASRRVAPAVSPAVAERWSPAA</sequence>
<dbReference type="Proteomes" id="UP000008022">
    <property type="component" value="Unassembled WGS sequence"/>
</dbReference>
<name>A0A0E0QVV1_ORYRU</name>
<dbReference type="EnsemblPlants" id="ORUFI10G01190.1">
    <property type="protein sequence ID" value="ORUFI10G01190.1"/>
    <property type="gene ID" value="ORUFI10G01190"/>
</dbReference>
<dbReference type="AlphaFoldDB" id="A0A0E0QVV1"/>
<accession>A0A0E0QVV1</accession>
<proteinExistence type="predicted"/>
<dbReference type="Gramene" id="ORUFI10G01190.1">
    <property type="protein sequence ID" value="ORUFI10G01190.1"/>
    <property type="gene ID" value="ORUFI10G01190"/>
</dbReference>